<feature type="transmembrane region" description="Helical" evidence="10">
    <location>
        <begin position="306"/>
        <end position="324"/>
    </location>
</feature>
<dbReference type="Gene3D" id="6.10.140.1330">
    <property type="match status" value="1"/>
</dbReference>
<proteinExistence type="inferred from homology"/>
<keyword evidence="8 9" id="KW-0739">Sodium transport</keyword>
<dbReference type="NCBIfam" id="TIGR00840">
    <property type="entry name" value="b_cpa1"/>
    <property type="match status" value="1"/>
</dbReference>
<dbReference type="GO" id="GO:0015386">
    <property type="term" value="F:potassium:proton antiporter activity"/>
    <property type="evidence" value="ECO:0007669"/>
    <property type="project" value="TreeGrafter"/>
</dbReference>
<dbReference type="PANTHER" id="PTHR10110">
    <property type="entry name" value="SODIUM/HYDROGEN EXCHANGER"/>
    <property type="match status" value="1"/>
</dbReference>
<keyword evidence="3 9" id="KW-0812">Transmembrane</keyword>
<name>A0A183TAS1_SCHSO</name>
<accession>A0A183TAS1</accession>
<evidence type="ECO:0000256" key="5">
    <source>
        <dbReference type="ARBA" id="ARBA00023053"/>
    </source>
</evidence>
<keyword evidence="11" id="KW-0732">Signal</keyword>
<dbReference type="PANTHER" id="PTHR10110:SF126">
    <property type="entry name" value="NA(+)_H(+) EXCHANGER PROTEIN 7"/>
    <property type="match status" value="1"/>
</dbReference>
<feature type="transmembrane region" description="Helical" evidence="10">
    <location>
        <begin position="53"/>
        <end position="71"/>
    </location>
</feature>
<dbReference type="EMBL" id="UYSU01038190">
    <property type="protein sequence ID" value="VDL99954.1"/>
    <property type="molecule type" value="Genomic_DNA"/>
</dbReference>
<feature type="transmembrane region" description="Helical" evidence="10">
    <location>
        <begin position="345"/>
        <end position="365"/>
    </location>
</feature>
<gene>
    <name evidence="13" type="ORF">SSLN_LOCUS13569</name>
</gene>
<evidence type="ECO:0000256" key="6">
    <source>
        <dbReference type="ARBA" id="ARBA00023065"/>
    </source>
</evidence>
<feature type="domain" description="Cation/H+ exchanger transmembrane" evidence="12">
    <location>
        <begin position="68"/>
        <end position="467"/>
    </location>
</feature>
<evidence type="ECO:0000256" key="9">
    <source>
        <dbReference type="RuleBase" id="RU003722"/>
    </source>
</evidence>
<feature type="transmembrane region" description="Helical" evidence="10">
    <location>
        <begin position="147"/>
        <end position="166"/>
    </location>
</feature>
<feature type="transmembrane region" description="Helical" evidence="10">
    <location>
        <begin position="285"/>
        <end position="300"/>
    </location>
</feature>
<reference evidence="13 14" key="2">
    <citation type="submission" date="2018-11" db="EMBL/GenBank/DDBJ databases">
        <authorList>
            <consortium name="Pathogen Informatics"/>
        </authorList>
    </citation>
    <scope>NUCLEOTIDE SEQUENCE [LARGE SCALE GENOMIC DNA]</scope>
    <source>
        <strain evidence="13 14">NST_G2</strain>
    </source>
</reference>
<sequence>MLIRGFLFIFLPFASRFSVVASGTSGVDHAINDSHVIVPHVNLLEWHYHGLELYFDVLLLLISICLFRTFYPKLPHFPEYVPQSLTLIVIGVIFGAIRFSGRKNTFQNTVWQLTPTVFFKFLLPPAVLDSSYALYNRTFVNYLGSILIYAVLGTVLCFLFIGGSMFGLDVAGAMEPGKPEITINSYFLFASMIVAVDPVAVLEIFQETGVNLGLYHMVFGESLLNDAVTIVLYSIMKEFINSVSVSSEDVGKGFASFFTISLGGLGVGIAFGVVSSILTRFKSEFSTLLLILLAYLSYILGDCLGWSGLISMVGCGLVQAAYAFNNISNDSRVALRQIVKQIAEVCESLIFFLIGISLFISDLRWSSGFCLWGIVICVIVRALVVLLLSWLINFFRINDMSISFREQFILVYGSLRGAVCLSLALLVEEQKLGPQGSEVKRIILTGTLFVILFTVGLLGTTMKPIVRLLHVKLYPGRNLSLFAISLEQILDHTLVGVESVVGSKGRNRVRSFITRIDDSFIRPLLQRDPVSHDEKIVKVHEKIALKLHYATICPKKSSLYLADLAQPLVRQYLSAREYSPDMFAKSDGVQQSEWSLGDGMLLSRSQEELDRELLQRTGGRRVSISPKWKDQEDFEDTFLGMMRRKSVCLQLKEDEEGKKELRKKSEAIQDDENIQKFYSKKYPKKDYPGFY</sequence>
<dbReference type="STRING" id="70667.A0A183TAS1"/>
<dbReference type="InterPro" id="IPR018422">
    <property type="entry name" value="Cation/H_exchanger_CPA1"/>
</dbReference>
<evidence type="ECO:0000256" key="11">
    <source>
        <dbReference type="SAM" id="SignalP"/>
    </source>
</evidence>
<evidence type="ECO:0000256" key="4">
    <source>
        <dbReference type="ARBA" id="ARBA00022989"/>
    </source>
</evidence>
<keyword evidence="5" id="KW-0915">Sodium</keyword>
<feature type="transmembrane region" description="Helical" evidence="10">
    <location>
        <begin position="186"/>
        <end position="205"/>
    </location>
</feature>
<comment type="subcellular location">
    <subcellularLocation>
        <location evidence="1">Membrane</location>
        <topology evidence="1">Multi-pass membrane protein</topology>
    </subcellularLocation>
</comment>
<reference evidence="15" key="1">
    <citation type="submission" date="2016-06" db="UniProtKB">
        <authorList>
            <consortium name="WormBaseParasite"/>
        </authorList>
    </citation>
    <scope>IDENTIFICATION</scope>
</reference>
<feature type="signal peptide" evidence="11">
    <location>
        <begin position="1"/>
        <end position="22"/>
    </location>
</feature>
<keyword evidence="4 10" id="KW-1133">Transmembrane helix</keyword>
<keyword evidence="6 9" id="KW-0406">Ion transport</keyword>
<feature type="transmembrane region" description="Helical" evidence="10">
    <location>
        <begin position="80"/>
        <end position="97"/>
    </location>
</feature>
<evidence type="ECO:0000313" key="14">
    <source>
        <dbReference type="Proteomes" id="UP000275846"/>
    </source>
</evidence>
<evidence type="ECO:0000256" key="10">
    <source>
        <dbReference type="SAM" id="Phobius"/>
    </source>
</evidence>
<dbReference type="InterPro" id="IPR004709">
    <property type="entry name" value="NaH_exchanger"/>
</dbReference>
<dbReference type="AlphaFoldDB" id="A0A183TAS1"/>
<evidence type="ECO:0000256" key="1">
    <source>
        <dbReference type="ARBA" id="ARBA00004141"/>
    </source>
</evidence>
<dbReference type="PRINTS" id="PR01084">
    <property type="entry name" value="NAHEXCHNGR"/>
</dbReference>
<keyword evidence="14" id="KW-1185">Reference proteome</keyword>
<feature type="transmembrane region" description="Helical" evidence="10">
    <location>
        <begin position="439"/>
        <end position="459"/>
    </location>
</feature>
<feature type="transmembrane region" description="Helical" evidence="10">
    <location>
        <begin position="407"/>
        <end position="427"/>
    </location>
</feature>
<dbReference type="Proteomes" id="UP000275846">
    <property type="component" value="Unassembled WGS sequence"/>
</dbReference>
<evidence type="ECO:0000313" key="15">
    <source>
        <dbReference type="WBParaSite" id="SSLN_0001408401-mRNA-1"/>
    </source>
</evidence>
<keyword evidence="2 9" id="KW-0813">Transport</keyword>
<evidence type="ECO:0000256" key="3">
    <source>
        <dbReference type="ARBA" id="ARBA00022692"/>
    </source>
</evidence>
<dbReference type="GO" id="GO:0005886">
    <property type="term" value="C:plasma membrane"/>
    <property type="evidence" value="ECO:0007669"/>
    <property type="project" value="TreeGrafter"/>
</dbReference>
<dbReference type="Pfam" id="PF00999">
    <property type="entry name" value="Na_H_Exchanger"/>
    <property type="match status" value="1"/>
</dbReference>
<dbReference type="WBParaSite" id="SSLN_0001408401-mRNA-1">
    <property type="protein sequence ID" value="SSLN_0001408401-mRNA-1"/>
    <property type="gene ID" value="SSLN_0001408401"/>
</dbReference>
<organism evidence="15">
    <name type="scientific">Schistocephalus solidus</name>
    <name type="common">Tapeworm</name>
    <dbReference type="NCBI Taxonomy" id="70667"/>
    <lineage>
        <taxon>Eukaryota</taxon>
        <taxon>Metazoa</taxon>
        <taxon>Spiralia</taxon>
        <taxon>Lophotrochozoa</taxon>
        <taxon>Platyhelminthes</taxon>
        <taxon>Cestoda</taxon>
        <taxon>Eucestoda</taxon>
        <taxon>Diphyllobothriidea</taxon>
        <taxon>Diphyllobothriidae</taxon>
        <taxon>Schistocephalus</taxon>
    </lineage>
</organism>
<evidence type="ECO:0000256" key="8">
    <source>
        <dbReference type="ARBA" id="ARBA00023201"/>
    </source>
</evidence>
<dbReference type="InterPro" id="IPR006153">
    <property type="entry name" value="Cation/H_exchanger_TM"/>
</dbReference>
<feature type="chain" id="PRO_5043141475" description="Sodium/hydrogen exchanger" evidence="11">
    <location>
        <begin position="23"/>
        <end position="691"/>
    </location>
</feature>
<dbReference type="GO" id="GO:0098719">
    <property type="term" value="P:sodium ion import across plasma membrane"/>
    <property type="evidence" value="ECO:0007669"/>
    <property type="project" value="TreeGrafter"/>
</dbReference>
<evidence type="ECO:0000313" key="13">
    <source>
        <dbReference type="EMBL" id="VDL99954.1"/>
    </source>
</evidence>
<feature type="transmembrane region" description="Helical" evidence="10">
    <location>
        <begin position="212"/>
        <end position="235"/>
    </location>
</feature>
<evidence type="ECO:0000259" key="12">
    <source>
        <dbReference type="Pfam" id="PF00999"/>
    </source>
</evidence>
<dbReference type="GO" id="GO:0051453">
    <property type="term" value="P:regulation of intracellular pH"/>
    <property type="evidence" value="ECO:0007669"/>
    <property type="project" value="TreeGrafter"/>
</dbReference>
<keyword evidence="7 10" id="KW-0472">Membrane</keyword>
<protein>
    <recommendedName>
        <fullName evidence="9">Sodium/hydrogen exchanger</fullName>
    </recommendedName>
</protein>
<feature type="transmembrane region" description="Helical" evidence="10">
    <location>
        <begin position="371"/>
        <end position="395"/>
    </location>
</feature>
<evidence type="ECO:0000256" key="7">
    <source>
        <dbReference type="ARBA" id="ARBA00023136"/>
    </source>
</evidence>
<comment type="similarity">
    <text evidence="9">Belongs to the monovalent cation:proton antiporter 1 (CPA1) transporter (TC 2.A.36) family.</text>
</comment>
<dbReference type="OrthoDB" id="196264at2759"/>
<feature type="transmembrane region" description="Helical" evidence="10">
    <location>
        <begin position="255"/>
        <end position="278"/>
    </location>
</feature>
<evidence type="ECO:0000256" key="2">
    <source>
        <dbReference type="ARBA" id="ARBA00022448"/>
    </source>
</evidence>
<dbReference type="GO" id="GO:0015385">
    <property type="term" value="F:sodium:proton antiporter activity"/>
    <property type="evidence" value="ECO:0007669"/>
    <property type="project" value="InterPro"/>
</dbReference>
<keyword evidence="9" id="KW-0050">Antiport</keyword>